<accession>A0A816QGH4</accession>
<sequence length="657" mass="77445">MVTLSIEQFFLSCRVDMERNVNEYSELFYHCVQVLNEYNNDISEEIFLQEYFQINKVPDQAFISTILFDCSRHAALLKAMMVIFYKNDGSHVKKSEQNIFKVLIYMIIFQIEAVEFKLIRGFINSVQLFQMHQFMQFLTNEDYGTIIKKESMKFYDADYINEKIVRVLDKYRPAFRSILLEISDKMEGCTAARQLPEPTKAKPFNLTAPKERIPPTPKPIPKLERSRPPPKSTYESSTEQIELERIRDENHRQGLHKLNQVQSLSLHFMQTEKSKRAQIKQAQIIEENEKNLEFEPIRANPPPKPQTNKIPVKLNVAAILKENEIYKKQEENVRQHLLDLEAGGRESHEFFQWQETMQKQDYEQQINAIERKRLEGRISYEEAILARQRLTDENRRIADEIRRQTQEAIEIHVKEKLKEEQRMKQLVEEVVSGRENAKAAQQKLQQYKTDFVKQYKEEIKQLMKQALEEAEAEMRQRAELIQQIRAFELLPVDRWKPVDRTSVPGYGFHDEMSIAEIRERLELLKLEREKERELRRDQIVREKQTKEKMLTTTVQSIAKRRSDLTTQAAMRKRSNISAPPPAVDKSNPELEQLKTHLELKRAQRLSNQQQRETLQSCGTSLKASNSFVRSSSEWNRLEQVEKACDKAQKRTAPSLIA</sequence>
<protein>
    <recommendedName>
        <fullName evidence="5">Cilia- and flagella-associated protein 99</fullName>
    </recommendedName>
</protein>
<proteinExistence type="predicted"/>
<comment type="caution">
    <text evidence="3">The sequence shown here is derived from an EMBL/GenBank/DDBJ whole genome shotgun (WGS) entry which is preliminary data.</text>
</comment>
<evidence type="ECO:0000256" key="2">
    <source>
        <dbReference type="SAM" id="MobiDB-lite"/>
    </source>
</evidence>
<dbReference type="Proteomes" id="UP000663824">
    <property type="component" value="Unassembled WGS sequence"/>
</dbReference>
<evidence type="ECO:0000256" key="1">
    <source>
        <dbReference type="SAM" id="Coils"/>
    </source>
</evidence>
<feature type="coiled-coil region" evidence="1">
    <location>
        <begin position="380"/>
        <end position="484"/>
    </location>
</feature>
<dbReference type="PANTHER" id="PTHR34649:SF1">
    <property type="entry name" value="CILIA- AND FLAGELLA-ASSOCIATED PROTEIN 99"/>
    <property type="match status" value="1"/>
</dbReference>
<dbReference type="AlphaFoldDB" id="A0A816QGH4"/>
<evidence type="ECO:0008006" key="5">
    <source>
        <dbReference type="Google" id="ProtNLM"/>
    </source>
</evidence>
<gene>
    <name evidence="3" type="ORF">MBJ925_LOCUS15007</name>
</gene>
<evidence type="ECO:0000313" key="4">
    <source>
        <dbReference type="Proteomes" id="UP000663824"/>
    </source>
</evidence>
<dbReference type="EMBL" id="CAJNRE010007010">
    <property type="protein sequence ID" value="CAF2061456.1"/>
    <property type="molecule type" value="Genomic_DNA"/>
</dbReference>
<dbReference type="PANTHER" id="PTHR34649">
    <property type="entry name" value="CILIA- AND FLAGELLA-ASSOCIATED PROTEIN 99"/>
    <property type="match status" value="1"/>
</dbReference>
<dbReference type="InterPro" id="IPR039341">
    <property type="entry name" value="CFAP99"/>
</dbReference>
<feature type="region of interest" description="Disordered" evidence="2">
    <location>
        <begin position="200"/>
        <end position="240"/>
    </location>
</feature>
<evidence type="ECO:0000313" key="3">
    <source>
        <dbReference type="EMBL" id="CAF2061456.1"/>
    </source>
</evidence>
<reference evidence="3" key="1">
    <citation type="submission" date="2021-02" db="EMBL/GenBank/DDBJ databases">
        <authorList>
            <person name="Nowell W R."/>
        </authorList>
    </citation>
    <scope>NUCLEOTIDE SEQUENCE</scope>
</reference>
<feature type="region of interest" description="Disordered" evidence="2">
    <location>
        <begin position="560"/>
        <end position="588"/>
    </location>
</feature>
<organism evidence="3 4">
    <name type="scientific">Rotaria magnacalcarata</name>
    <dbReference type="NCBI Taxonomy" id="392030"/>
    <lineage>
        <taxon>Eukaryota</taxon>
        <taxon>Metazoa</taxon>
        <taxon>Spiralia</taxon>
        <taxon>Gnathifera</taxon>
        <taxon>Rotifera</taxon>
        <taxon>Eurotatoria</taxon>
        <taxon>Bdelloidea</taxon>
        <taxon>Philodinida</taxon>
        <taxon>Philodinidae</taxon>
        <taxon>Rotaria</taxon>
    </lineage>
</organism>
<name>A0A816QGH4_9BILA</name>
<keyword evidence="1" id="KW-0175">Coiled coil</keyword>